<gene>
    <name evidence="3" type="ORF">NCTC11842_01873</name>
</gene>
<protein>
    <submittedName>
        <fullName evidence="3">Periplasmic inhibitor/zinc-resistance associated protein</fullName>
    </submittedName>
</protein>
<dbReference type="AlphaFoldDB" id="A0A2X2ECI1"/>
<dbReference type="GO" id="GO:0051082">
    <property type="term" value="F:unfolded protein binding"/>
    <property type="evidence" value="ECO:0007669"/>
    <property type="project" value="TreeGrafter"/>
</dbReference>
<organism evidence="3 4">
    <name type="scientific">Pseudomonas luteola</name>
    <dbReference type="NCBI Taxonomy" id="47886"/>
    <lineage>
        <taxon>Bacteria</taxon>
        <taxon>Pseudomonadati</taxon>
        <taxon>Pseudomonadota</taxon>
        <taxon>Gammaproteobacteria</taxon>
        <taxon>Pseudomonadales</taxon>
        <taxon>Pseudomonadaceae</taxon>
        <taxon>Pseudomonas</taxon>
    </lineage>
</organism>
<keyword evidence="2" id="KW-0732">Signal</keyword>
<evidence type="ECO:0000313" key="4">
    <source>
        <dbReference type="Proteomes" id="UP000250443"/>
    </source>
</evidence>
<dbReference type="PANTHER" id="PTHR38102:SF1">
    <property type="entry name" value="PERIPLASMIC CHAPERONE SPY"/>
    <property type="match status" value="1"/>
</dbReference>
<name>A0A2X2ECI1_PSELU</name>
<evidence type="ECO:0000256" key="2">
    <source>
        <dbReference type="SAM" id="SignalP"/>
    </source>
</evidence>
<evidence type="ECO:0000256" key="1">
    <source>
        <dbReference type="SAM" id="MobiDB-lite"/>
    </source>
</evidence>
<feature type="signal peptide" evidence="2">
    <location>
        <begin position="1"/>
        <end position="20"/>
    </location>
</feature>
<feature type="region of interest" description="Disordered" evidence="1">
    <location>
        <begin position="96"/>
        <end position="125"/>
    </location>
</feature>
<dbReference type="RefSeq" id="WP_010798035.1">
    <property type="nucleotide sequence ID" value="NZ_CP053063.1"/>
</dbReference>
<sequence>MRKMIPALLFASLLPTLSFAAPAPADDMPPPPPGMHMDGPKGHRDMMGGPFRELDLTPEQHRTIGKLMGQEMHDRQDIIHKYLDKLPEKERQAMKDELKANREKTQKTIRDQLTPDQRKKFDELAKKQEQRKAEWAEFQQWKKEHKSN</sequence>
<dbReference type="Proteomes" id="UP000250443">
    <property type="component" value="Unassembled WGS sequence"/>
</dbReference>
<dbReference type="InterPro" id="IPR052211">
    <property type="entry name" value="Cpx_auxiliary_protein"/>
</dbReference>
<feature type="compositionally biased region" description="Basic and acidic residues" evidence="1">
    <location>
        <begin position="96"/>
        <end position="110"/>
    </location>
</feature>
<feature type="compositionally biased region" description="Basic and acidic residues" evidence="1">
    <location>
        <begin position="116"/>
        <end position="125"/>
    </location>
</feature>
<accession>A0A2X2ECI1</accession>
<dbReference type="EMBL" id="UAUF01000011">
    <property type="protein sequence ID" value="SPZ05949.1"/>
    <property type="molecule type" value="Genomic_DNA"/>
</dbReference>
<evidence type="ECO:0000313" key="3">
    <source>
        <dbReference type="EMBL" id="SPZ05949.1"/>
    </source>
</evidence>
<reference evidence="3 4" key="1">
    <citation type="submission" date="2018-06" db="EMBL/GenBank/DDBJ databases">
        <authorList>
            <consortium name="Pathogen Informatics"/>
            <person name="Doyle S."/>
        </authorList>
    </citation>
    <scope>NUCLEOTIDE SEQUENCE [LARGE SCALE GENOMIC DNA]</scope>
    <source>
        <strain evidence="3 4">NCTC11842</strain>
    </source>
</reference>
<dbReference type="GO" id="GO:0030288">
    <property type="term" value="C:outer membrane-bounded periplasmic space"/>
    <property type="evidence" value="ECO:0007669"/>
    <property type="project" value="TreeGrafter"/>
</dbReference>
<dbReference type="PANTHER" id="PTHR38102">
    <property type="entry name" value="PERIPLASMIC CHAPERONE SPY"/>
    <property type="match status" value="1"/>
</dbReference>
<proteinExistence type="predicted"/>
<feature type="chain" id="PRO_5016176080" evidence="2">
    <location>
        <begin position="21"/>
        <end position="148"/>
    </location>
</feature>